<evidence type="ECO:0000256" key="2">
    <source>
        <dbReference type="PIRSR" id="PIRSR605754-1"/>
    </source>
</evidence>
<dbReference type="AlphaFoldDB" id="A0A5D4RBM4"/>
<dbReference type="InterPro" id="IPR005754">
    <property type="entry name" value="Sortase"/>
</dbReference>
<comment type="caution">
    <text evidence="3">The sequence shown here is derived from an EMBL/GenBank/DDBJ whole genome shotgun (WGS) entry which is preliminary data.</text>
</comment>
<evidence type="ECO:0000313" key="4">
    <source>
        <dbReference type="Proteomes" id="UP000322139"/>
    </source>
</evidence>
<evidence type="ECO:0000256" key="1">
    <source>
        <dbReference type="ARBA" id="ARBA00022801"/>
    </source>
</evidence>
<feature type="active site" description="Proton donor/acceptor" evidence="2">
    <location>
        <position position="122"/>
    </location>
</feature>
<reference evidence="3 4" key="1">
    <citation type="submission" date="2019-08" db="EMBL/GenBank/DDBJ databases">
        <title>Bacillus genomes from the desert of Cuatro Cienegas, Coahuila.</title>
        <authorList>
            <person name="Olmedo-Alvarez G."/>
        </authorList>
    </citation>
    <scope>NUCLEOTIDE SEQUENCE [LARGE SCALE GENOMIC DNA]</scope>
    <source>
        <strain evidence="3 4">CH446_14T</strain>
    </source>
</reference>
<evidence type="ECO:0000313" key="3">
    <source>
        <dbReference type="EMBL" id="TYS47711.1"/>
    </source>
</evidence>
<protein>
    <submittedName>
        <fullName evidence="3">Class D sortase</fullName>
    </submittedName>
</protein>
<organism evidence="3 4">
    <name type="scientific">Bacillus infantis</name>
    <dbReference type="NCBI Taxonomy" id="324767"/>
    <lineage>
        <taxon>Bacteria</taxon>
        <taxon>Bacillati</taxon>
        <taxon>Bacillota</taxon>
        <taxon>Bacilli</taxon>
        <taxon>Bacillales</taxon>
        <taxon>Bacillaceae</taxon>
        <taxon>Bacillus</taxon>
    </lineage>
</organism>
<dbReference type="NCBIfam" id="TIGR01076">
    <property type="entry name" value="sortase_fam"/>
    <property type="match status" value="1"/>
</dbReference>
<dbReference type="InterPro" id="IPR023365">
    <property type="entry name" value="Sortase_dom-sf"/>
</dbReference>
<dbReference type="RefSeq" id="WP_148975041.1">
    <property type="nucleotide sequence ID" value="NZ_VTER01000006.1"/>
</dbReference>
<keyword evidence="1" id="KW-0378">Hydrolase</keyword>
<dbReference type="EMBL" id="VTER01000006">
    <property type="protein sequence ID" value="TYS47711.1"/>
    <property type="molecule type" value="Genomic_DNA"/>
</dbReference>
<proteinExistence type="predicted"/>
<accession>A0A5D4RBM4</accession>
<sequence>MGRRNKFIVPLLGCILIISGLSLALFNTVTWVKGYSAVEEVKAVHQDVPAKEADEVKKSKAEPLYAEEPAAGEKFGEIAFPKLGIAIPVFEGADEDQLAKGVGHFSESVLPGENNNSVLSGHRDTVFRRLGEVKKGDLMVVKTTAGSFTYRVEKIRIVDADDRTVIVPKPEASLTVTTCYPFGYIGNAPERFVLFGSLIDSDVR</sequence>
<dbReference type="InterPro" id="IPR041999">
    <property type="entry name" value="Sortase_D_1"/>
</dbReference>
<dbReference type="CDD" id="cd05828">
    <property type="entry name" value="Sortase_D_1"/>
    <property type="match status" value="1"/>
</dbReference>
<dbReference type="GO" id="GO:0016787">
    <property type="term" value="F:hydrolase activity"/>
    <property type="evidence" value="ECO:0007669"/>
    <property type="project" value="UniProtKB-KW"/>
</dbReference>
<dbReference type="Gene3D" id="2.40.260.10">
    <property type="entry name" value="Sortase"/>
    <property type="match status" value="1"/>
</dbReference>
<dbReference type="Pfam" id="PF04203">
    <property type="entry name" value="Sortase"/>
    <property type="match status" value="1"/>
</dbReference>
<gene>
    <name evidence="3" type="ORF">FZD51_12275</name>
</gene>
<name>A0A5D4RBM4_9BACI</name>
<dbReference type="InterPro" id="IPR053525">
    <property type="entry name" value="Sortase_D"/>
</dbReference>
<dbReference type="NCBIfam" id="NF033746">
    <property type="entry name" value="class_D_sortase"/>
    <property type="match status" value="1"/>
</dbReference>
<dbReference type="Proteomes" id="UP000322139">
    <property type="component" value="Unassembled WGS sequence"/>
</dbReference>
<dbReference type="SUPFAM" id="SSF63817">
    <property type="entry name" value="Sortase"/>
    <property type="match status" value="1"/>
</dbReference>
<feature type="active site" description="Acyl-thioester intermediate" evidence="2">
    <location>
        <position position="179"/>
    </location>
</feature>